<accession>A0A1J4KUE2</accession>
<dbReference type="InterPro" id="IPR036249">
    <property type="entry name" value="Thioredoxin-like_sf"/>
</dbReference>
<dbReference type="VEuPathDB" id="TrichDB:TRFO_43002"/>
<dbReference type="EMBL" id="MLAK01000355">
    <property type="protein sequence ID" value="OHT14512.1"/>
    <property type="molecule type" value="Genomic_DNA"/>
</dbReference>
<dbReference type="RefSeq" id="XP_068367648.1">
    <property type="nucleotide sequence ID" value="XM_068514583.1"/>
</dbReference>
<name>A0A1J4KUE2_9EUKA</name>
<evidence type="ECO:0008006" key="4">
    <source>
        <dbReference type="Google" id="ProtNLM"/>
    </source>
</evidence>
<evidence type="ECO:0000313" key="2">
    <source>
        <dbReference type="EMBL" id="OHT14512.1"/>
    </source>
</evidence>
<feature type="chain" id="PRO_5012610945" description="Thioredoxin domain-containing protein" evidence="1">
    <location>
        <begin position="20"/>
        <end position="498"/>
    </location>
</feature>
<keyword evidence="1" id="KW-0732">Signal</keyword>
<comment type="caution">
    <text evidence="2">The sequence shown here is derived from an EMBL/GenBank/DDBJ whole genome shotgun (WGS) entry which is preliminary data.</text>
</comment>
<dbReference type="Gene3D" id="3.40.30.10">
    <property type="entry name" value="Glutaredoxin"/>
    <property type="match status" value="1"/>
</dbReference>
<protein>
    <recommendedName>
        <fullName evidence="4">Thioredoxin domain-containing protein</fullName>
    </recommendedName>
</protein>
<reference evidence="2" key="1">
    <citation type="submission" date="2016-10" db="EMBL/GenBank/DDBJ databases">
        <authorList>
            <person name="Benchimol M."/>
            <person name="Almeida L.G."/>
            <person name="Vasconcelos A.T."/>
            <person name="Perreira-Neves A."/>
            <person name="Rosa I.A."/>
            <person name="Tasca T."/>
            <person name="Bogo M.R."/>
            <person name="de Souza W."/>
        </authorList>
    </citation>
    <scope>NUCLEOTIDE SEQUENCE [LARGE SCALE GENOMIC DNA]</scope>
    <source>
        <strain evidence="2">K</strain>
    </source>
</reference>
<dbReference type="OrthoDB" id="427280at2759"/>
<dbReference type="Proteomes" id="UP000179807">
    <property type="component" value="Unassembled WGS sequence"/>
</dbReference>
<dbReference type="AlphaFoldDB" id="A0A1J4KUE2"/>
<dbReference type="GeneID" id="94849287"/>
<organism evidence="2 3">
    <name type="scientific">Tritrichomonas foetus</name>
    <dbReference type="NCBI Taxonomy" id="1144522"/>
    <lineage>
        <taxon>Eukaryota</taxon>
        <taxon>Metamonada</taxon>
        <taxon>Parabasalia</taxon>
        <taxon>Tritrichomonadida</taxon>
        <taxon>Tritrichomonadidae</taxon>
        <taxon>Tritrichomonas</taxon>
    </lineage>
</organism>
<evidence type="ECO:0000256" key="1">
    <source>
        <dbReference type="SAM" id="SignalP"/>
    </source>
</evidence>
<evidence type="ECO:0000313" key="3">
    <source>
        <dbReference type="Proteomes" id="UP000179807"/>
    </source>
</evidence>
<keyword evidence="3" id="KW-1185">Reference proteome</keyword>
<sequence>MHMLFLFVLSIFDTFSSHSDDSLLKLDRLTAVDLTRELENSPRSIVFATDNYSSIEFARLAINKYKDQVKFILTSPEEVPKKFFTSDPPIIVFDHSRPIDVEAPPLDSKSFVYWVEYTLNPTLYNILLPPQLKMILESSKPKLFQIDINDNVSDAQNNEESEVNDEHQKLRSIIQNEGLTVLNSTSSLFKQFGITLNNGYYVFRPQDRQLIPFNGSFGLQTKSLLMHPSEIPHDSEKLIVGFVMEEFGDAAKIQCEIITKLANKYGNDDFIYTLATMQNIGLIMKEDIAFCNLPKPFFAVAKPSAIPTKRWILRENITSVDDYEIVEKFFDEVKTGDKPSTIISEPVPPLEPKTLQKIVGDSFKEYVYDDSIETIVVFINGDTFAWKIFKPVINAISVLFDNNHTKFYYFDVSKNDLPSHAPKLTTYPAVVMWPAGKKDEPCVFQGEKAFLPIVDFIKAGASHKLNKPKQDIKNILNSITAKINELIGKEEDPRTSEI</sequence>
<dbReference type="SUPFAM" id="SSF52833">
    <property type="entry name" value="Thioredoxin-like"/>
    <property type="match status" value="1"/>
</dbReference>
<gene>
    <name evidence="2" type="ORF">TRFO_43002</name>
</gene>
<proteinExistence type="predicted"/>
<feature type="signal peptide" evidence="1">
    <location>
        <begin position="1"/>
        <end position="19"/>
    </location>
</feature>